<dbReference type="Gene3D" id="1.10.1410.40">
    <property type="match status" value="1"/>
</dbReference>
<proteinExistence type="inferred from homology"/>
<dbReference type="InterPro" id="IPR046906">
    <property type="entry name" value="Mab-21_HhH/H2TH-like"/>
</dbReference>
<evidence type="ECO:0000313" key="9">
    <source>
        <dbReference type="RefSeq" id="XP_022291841.1"/>
    </source>
</evidence>
<comment type="similarity">
    <text evidence="2">Belongs to the mab-21 family.</text>
</comment>
<accession>A0A8B8AL12</accession>
<gene>
    <name evidence="9" type="primary">LOC111103104</name>
</gene>
<dbReference type="AlphaFoldDB" id="A0A8B8AL12"/>
<evidence type="ECO:0000256" key="1">
    <source>
        <dbReference type="ARBA" id="ARBA00001946"/>
    </source>
</evidence>
<keyword evidence="3" id="KW-0808">Transferase</keyword>
<dbReference type="PANTHER" id="PTHR10656">
    <property type="entry name" value="CELL FATE DETERMINING PROTEIN MAB21-RELATED"/>
    <property type="match status" value="1"/>
</dbReference>
<evidence type="ECO:0000313" key="8">
    <source>
        <dbReference type="Proteomes" id="UP000694844"/>
    </source>
</evidence>
<dbReference type="InterPro" id="IPR024810">
    <property type="entry name" value="MAB21L/cGLR"/>
</dbReference>
<reference evidence="9" key="1">
    <citation type="submission" date="2025-08" db="UniProtKB">
        <authorList>
            <consortium name="RefSeq"/>
        </authorList>
    </citation>
    <scope>IDENTIFICATION</scope>
    <source>
        <tissue evidence="9">Whole sample</tissue>
    </source>
</reference>
<dbReference type="GeneID" id="111103104"/>
<evidence type="ECO:0000256" key="6">
    <source>
        <dbReference type="ARBA" id="ARBA00022842"/>
    </source>
</evidence>
<dbReference type="GO" id="GO:0016779">
    <property type="term" value="F:nucleotidyltransferase activity"/>
    <property type="evidence" value="ECO:0007669"/>
    <property type="project" value="UniProtKB-KW"/>
</dbReference>
<protein>
    <submittedName>
        <fullName evidence="9">Uncharacterized protein LOC111103104</fullName>
    </submittedName>
</protein>
<keyword evidence="5" id="KW-0479">Metal-binding</keyword>
<organism evidence="8 9">
    <name type="scientific">Crassostrea virginica</name>
    <name type="common">Eastern oyster</name>
    <dbReference type="NCBI Taxonomy" id="6565"/>
    <lineage>
        <taxon>Eukaryota</taxon>
        <taxon>Metazoa</taxon>
        <taxon>Spiralia</taxon>
        <taxon>Lophotrochozoa</taxon>
        <taxon>Mollusca</taxon>
        <taxon>Bivalvia</taxon>
        <taxon>Autobranchia</taxon>
        <taxon>Pteriomorphia</taxon>
        <taxon>Ostreida</taxon>
        <taxon>Ostreoidea</taxon>
        <taxon>Ostreidae</taxon>
        <taxon>Crassostrea</taxon>
    </lineage>
</organism>
<dbReference type="OrthoDB" id="6060960at2759"/>
<evidence type="ECO:0000256" key="2">
    <source>
        <dbReference type="ARBA" id="ARBA00008307"/>
    </source>
</evidence>
<feature type="domain" description="Mab-21-like HhH/H2TH-like" evidence="7">
    <location>
        <begin position="277"/>
        <end position="360"/>
    </location>
</feature>
<evidence type="ECO:0000256" key="4">
    <source>
        <dbReference type="ARBA" id="ARBA00022695"/>
    </source>
</evidence>
<keyword evidence="4" id="KW-0548">Nucleotidyltransferase</keyword>
<dbReference type="PANTHER" id="PTHR10656:SF42">
    <property type="entry name" value="CYCLIC GMP-AMP SYNTHASE-LIKE PROTEIN-RELATED"/>
    <property type="match status" value="1"/>
</dbReference>
<evidence type="ECO:0000256" key="5">
    <source>
        <dbReference type="ARBA" id="ARBA00022723"/>
    </source>
</evidence>
<keyword evidence="6" id="KW-0460">Magnesium</keyword>
<keyword evidence="8" id="KW-1185">Reference proteome</keyword>
<evidence type="ECO:0000259" key="7">
    <source>
        <dbReference type="Pfam" id="PF20266"/>
    </source>
</evidence>
<evidence type="ECO:0000256" key="3">
    <source>
        <dbReference type="ARBA" id="ARBA00022679"/>
    </source>
</evidence>
<dbReference type="KEGG" id="cvn:111103104"/>
<dbReference type="GO" id="GO:0046872">
    <property type="term" value="F:metal ion binding"/>
    <property type="evidence" value="ECO:0007669"/>
    <property type="project" value="UniProtKB-KW"/>
</dbReference>
<dbReference type="Pfam" id="PF20266">
    <property type="entry name" value="Mab-21_C"/>
    <property type="match status" value="1"/>
</dbReference>
<dbReference type="SMART" id="SM01265">
    <property type="entry name" value="Mab-21"/>
    <property type="match status" value="1"/>
</dbReference>
<dbReference type="Proteomes" id="UP000694844">
    <property type="component" value="Chromosome 7"/>
</dbReference>
<name>A0A8B8AL12_CRAVI</name>
<sequence length="737" mass="85265">MAKEINLEKKISDMISNEMIFIYGPVVRFRRDSILILEFLYESRMKGLVSRYFVGSAGEGTAHAQSDVDKLMVRKGILICQSNEEANEKDGIVFSMDTTDCHPGYTKLKLIKNEKQDDLPIDSYDPSKDIMGIFEKKCKGDYLSNKEIIEWFLNFLGNTGSNVTTKLYRNGPCATGEFMTYYVFARNINPNTDCDFAQGFEICGITKEGEQWLQTMKERTGFWPPIEIIEKIEALKCHVVAVGDNDDKISDSHLKWRISYTLWERELIWSFNDVQLHCLIILKVLLAKKMKMITEDVSSFHMKNIVLWESMEHSLKAIESTRLLSLLRNCLTRLLESIKSRRLEHFIDKRRNLFESKFKDDDARKKLMDYISKELIESTNVVPVILECIGKEELKEIWDSCRSEPDKFLEKAYEVSDWAAVGIEKVKTYTGIYKSGMDILAVKNDVLIVITDMVADLYLDEDFLNKMDELDVDNNFVQIVKNIILSRYAMYLAPISPDLNKKWGLDDSEMRKSLERYTDALSGLLYQCTDLIRNSKYLKAKEIMEEFLATGPKLIIYCGFCSNYLGINVENNEIKHVSPTLSWLELPEKSFPFAHDVTINKTDIDFFLPAIQMQSSLEKTFSINPIMYMYYLKVLCDMNLNRNADQSLTKLRETYHQCKLEKGNFRHLNILGHACFLTGCYEEAYTCFLDSINDPCSEKAINSGFYLLLLLFNHLLNLPYVQTSQDSYIIICKLCVI</sequence>
<comment type="cofactor">
    <cofactor evidence="1">
        <name>Mg(2+)</name>
        <dbReference type="ChEBI" id="CHEBI:18420"/>
    </cofactor>
</comment>
<dbReference type="RefSeq" id="XP_022291841.1">
    <property type="nucleotide sequence ID" value="XM_022436133.1"/>
</dbReference>